<evidence type="ECO:0000256" key="2">
    <source>
        <dbReference type="ARBA" id="ARBA00006357"/>
    </source>
</evidence>
<keyword evidence="6" id="KW-0539">Nucleus</keyword>
<dbReference type="PANTHER" id="PTHR12801:SF115">
    <property type="entry name" value="FI18136P1-RELATED"/>
    <property type="match status" value="1"/>
</dbReference>
<dbReference type="Proteomes" id="UP001497744">
    <property type="component" value="Unassembled WGS sequence"/>
</dbReference>
<dbReference type="CDD" id="cd06145">
    <property type="entry name" value="REX1_like"/>
    <property type="match status" value="1"/>
</dbReference>
<dbReference type="GO" id="GO:0003676">
    <property type="term" value="F:nucleic acid binding"/>
    <property type="evidence" value="ECO:0007669"/>
    <property type="project" value="InterPro"/>
</dbReference>
<dbReference type="PANTHER" id="PTHR12801">
    <property type="entry name" value="RNA EXONUCLEASE REXO1 / RECO3 FAMILY MEMBER-RELATED"/>
    <property type="match status" value="1"/>
</dbReference>
<dbReference type="Gene3D" id="3.30.420.10">
    <property type="entry name" value="Ribonuclease H-like superfamily/Ribonuclease H"/>
    <property type="match status" value="1"/>
</dbReference>
<dbReference type="InterPro" id="IPR034922">
    <property type="entry name" value="REX1-like_exo"/>
</dbReference>
<dbReference type="InterPro" id="IPR012337">
    <property type="entry name" value="RNaseH-like_sf"/>
</dbReference>
<comment type="similarity">
    <text evidence="2">Belongs to the REXO1/REXO3 family.</text>
</comment>
<evidence type="ECO:0000313" key="9">
    <source>
        <dbReference type="Proteomes" id="UP001497744"/>
    </source>
</evidence>
<feature type="domain" description="Exonuclease" evidence="7">
    <location>
        <begin position="1228"/>
        <end position="1383"/>
    </location>
</feature>
<comment type="subcellular location">
    <subcellularLocation>
        <location evidence="1">Nucleus</location>
    </subcellularLocation>
</comment>
<dbReference type="GeneID" id="94192484"/>
<dbReference type="EMBL" id="BPLF01000001">
    <property type="protein sequence ID" value="GIX61001.1"/>
    <property type="molecule type" value="Genomic_DNA"/>
</dbReference>
<evidence type="ECO:0000256" key="1">
    <source>
        <dbReference type="ARBA" id="ARBA00004123"/>
    </source>
</evidence>
<keyword evidence="4" id="KW-0378">Hydrolase</keyword>
<sequence length="1649" mass="181467">MKITRLLLQKPPAAGHKSIHECLDDFKRLASEQSHCRPTFEGWPPPSRVLVGNGTFGPMGRGIFVMQRSLKDGLRTEPTLVLCCGTKPMLMLRRSDNVSRSRLALAEPAVEPAERSQQKHREVLLLLNLGAPVPSRSQPAVNAAAGVVEVVRAAAVEGMPEEVGENLHLEVLGASELRVNVRPHGRSRPVKLGDLLDARHDGRQYPRNLGVLVYEHERVGHVVVPEVNHVGADPRPDLLLHAVQDLAHPADHVEAVLDAVEPLPGVAQAVGVVGVEQVGLGVVPEREHVVGDLAPERQRLEHVRELARVPVTQPGALAPGGYGEVVLGVAVAGVEVLLQVCDHEVTGPTESAQVGVVVGKRVEAGLHLLRRHLVLVRCTVGAGKGARQERKLNAHDPAGLSARVLVDQVADRLLLGRDFPLHLAPRLPLRRDFHRRHTNLGVLQHVETPFLAGQQAEDGFDGGHTVEVQQLLDLRLARVHQKVHQLAVRVADLVRVEDLVAPADLEDVPEELGVLRVVPVAHQPLPVVVIVRHRQTAQDGAHLLDLPHDLARFVPLVDDVDLVRVLADVQRAVQQAHQFAFTEGEPQGRELRDMQKVLGTILRFAVDGRWILPSVSRLRELQEQTFNSALERVTGGTDADSAALPTLDDELWLVRFYAFQLSRFMAAHHLKDAVKVCLEDDCLHGAAGNFAHLLQPLLPEEVDARARPEADHVGRRLPALSARRFTCITLAIKLEDMWRNYYVDKLLGSIEGLNVSIPQGEPRHRRRHSGRAPQPSAIGVRRCRKRLGAHARGSRVHLPLHADAVGGGQLRPALQKAPRRAHVRGQVRFSLRATRRPRFLVKKLLHGDESQMPVLSGALQRIHVGHTHWPRDCAQNAYTKDVELRTSLDSQEQKAGECPAPAVCGCPSVPILPRRDSRQVPATIQRALICHKIRTPSYSATFCQPNLRYAVRRRPTWQKRQRRGGQLRAAAPAAAAHGAHRVGEAAALHHVVGSAAQRLIQCRLACPSSTGASPIPLRQGRQPAHNNVIIAVPYLDSDYLMNDLDALKEVVQPSGSGSLFRLKSPQGLFLNGTCRIMKSLLFMAVNTPKSRKKRDISQFVMTDEALVEYRQYNFPQTSKFRNLCETPSEVLNEIDPGISEDRLMSIIQANVSAPRQLCKTEQQLNDAFDQYRSTPFTGVPAAEDLGPDAGHASAYDGVGTRGFSFTEAHLRRYATIAHRLRADPLFPKAFAMDCEMVSTSGGTALARVTVVDSLLRVVFDAMVKPQANVTDYRTLYSGITAEGLSGVQLTLENIKACLNRLIDCDTVLVGHSLDHDLNACKISHVKILDTSMLYGSFNSKTKPGLKTLAKTQLDLPLMRQAGHDSYVDSATSMFLAMLGVVEASEAPPLHRIDLFGPEARIRYGQTRDLSEEPRVHIIDSMVDGYQDVSLFGGFRHLVQKLPDNMSVEPASDDSEAVQGLVKLVAANTAVDAPCVYVLVLRDFQRLCFRTLFDHQKNVTNLTLTKRVKPSLVTKYIAKLSDTVGRVASSLEHDDIMIMSNLTGDAAKVELLTLAVQQPRKYRDLMAELLREVHRSGFAHVAPGDATAQNPDRVAADIAMVISRAGQAQYVNLKRQQETATRDRNLNWMVVVSKQLSKKRCHVPSAAAST</sequence>
<keyword evidence="3" id="KW-0540">Nuclease</keyword>
<evidence type="ECO:0000313" key="8">
    <source>
        <dbReference type="EMBL" id="GIX61001.1"/>
    </source>
</evidence>
<protein>
    <submittedName>
        <fullName evidence="8">Exoribonuclease, putative</fullName>
    </submittedName>
</protein>
<dbReference type="RefSeq" id="XP_067713072.1">
    <property type="nucleotide sequence ID" value="XM_067856971.1"/>
</dbReference>
<dbReference type="InterPro" id="IPR013520">
    <property type="entry name" value="Ribonucl_H"/>
</dbReference>
<evidence type="ECO:0000256" key="3">
    <source>
        <dbReference type="ARBA" id="ARBA00022722"/>
    </source>
</evidence>
<gene>
    <name evidence="8" type="ORF">BcabD6B2_04360</name>
</gene>
<keyword evidence="5" id="KW-0269">Exonuclease</keyword>
<dbReference type="GO" id="GO:0005634">
    <property type="term" value="C:nucleus"/>
    <property type="evidence" value="ECO:0007669"/>
    <property type="project" value="UniProtKB-SubCell"/>
</dbReference>
<accession>A0AAV4LPF3</accession>
<dbReference type="GO" id="GO:0004527">
    <property type="term" value="F:exonuclease activity"/>
    <property type="evidence" value="ECO:0007669"/>
    <property type="project" value="UniProtKB-KW"/>
</dbReference>
<dbReference type="InterPro" id="IPR036397">
    <property type="entry name" value="RNaseH_sf"/>
</dbReference>
<dbReference type="SMART" id="SM00479">
    <property type="entry name" value="EXOIII"/>
    <property type="match status" value="1"/>
</dbReference>
<dbReference type="SUPFAM" id="SSF53098">
    <property type="entry name" value="Ribonuclease H-like"/>
    <property type="match status" value="1"/>
</dbReference>
<evidence type="ECO:0000256" key="5">
    <source>
        <dbReference type="ARBA" id="ARBA00022839"/>
    </source>
</evidence>
<evidence type="ECO:0000256" key="4">
    <source>
        <dbReference type="ARBA" id="ARBA00022801"/>
    </source>
</evidence>
<name>A0AAV4LPF3_BABCB</name>
<proteinExistence type="inferred from homology"/>
<dbReference type="InterPro" id="IPR047021">
    <property type="entry name" value="REXO1/3/4-like"/>
</dbReference>
<organism evidence="8 9">
    <name type="scientific">Babesia caballi</name>
    <dbReference type="NCBI Taxonomy" id="5871"/>
    <lineage>
        <taxon>Eukaryota</taxon>
        <taxon>Sar</taxon>
        <taxon>Alveolata</taxon>
        <taxon>Apicomplexa</taxon>
        <taxon>Aconoidasida</taxon>
        <taxon>Piroplasmida</taxon>
        <taxon>Babesiidae</taxon>
        <taxon>Babesia</taxon>
    </lineage>
</organism>
<reference evidence="8 9" key="1">
    <citation type="submission" date="2021-06" db="EMBL/GenBank/DDBJ databases">
        <title>Genome sequence of Babesia caballi.</title>
        <authorList>
            <person name="Yamagishi J."/>
            <person name="Kidaka T."/>
            <person name="Ochi A."/>
        </authorList>
    </citation>
    <scope>NUCLEOTIDE SEQUENCE [LARGE SCALE GENOMIC DNA]</scope>
    <source>
        <strain evidence="8">USDA-D6B2</strain>
    </source>
</reference>
<keyword evidence="9" id="KW-1185">Reference proteome</keyword>
<evidence type="ECO:0000256" key="6">
    <source>
        <dbReference type="ARBA" id="ARBA00023242"/>
    </source>
</evidence>
<evidence type="ECO:0000259" key="7">
    <source>
        <dbReference type="SMART" id="SM00479"/>
    </source>
</evidence>
<comment type="caution">
    <text evidence="8">The sequence shown here is derived from an EMBL/GenBank/DDBJ whole genome shotgun (WGS) entry which is preliminary data.</text>
</comment>